<name>A0ABR0PL02_GOSAR</name>
<evidence type="ECO:0000313" key="3">
    <source>
        <dbReference type="EMBL" id="KAK5825063.1"/>
    </source>
</evidence>
<feature type="region of interest" description="Disordered" evidence="1">
    <location>
        <begin position="1"/>
        <end position="28"/>
    </location>
</feature>
<gene>
    <name evidence="3" type="ORF">PVK06_019865</name>
</gene>
<accession>A0ABR0PL02</accession>
<feature type="domain" description="HAT C-terminal dimerisation" evidence="2">
    <location>
        <begin position="150"/>
        <end position="203"/>
    </location>
</feature>
<evidence type="ECO:0000259" key="2">
    <source>
        <dbReference type="Pfam" id="PF05699"/>
    </source>
</evidence>
<evidence type="ECO:0000256" key="1">
    <source>
        <dbReference type="SAM" id="MobiDB-lite"/>
    </source>
</evidence>
<feature type="compositionally biased region" description="Basic and acidic residues" evidence="1">
    <location>
        <begin position="1"/>
        <end position="15"/>
    </location>
</feature>
<keyword evidence="4" id="KW-1185">Reference proteome</keyword>
<dbReference type="Pfam" id="PF05699">
    <property type="entry name" value="Dimer_Tnp_hAT"/>
    <property type="match status" value="1"/>
</dbReference>
<comment type="caution">
    <text evidence="3">The sequence shown here is derived from an EMBL/GenBank/DDBJ whole genome shotgun (WGS) entry which is preliminary data.</text>
</comment>
<dbReference type="InterPro" id="IPR055298">
    <property type="entry name" value="AtLOH3-like"/>
</dbReference>
<dbReference type="EMBL" id="JARKNE010000006">
    <property type="protein sequence ID" value="KAK5825063.1"/>
    <property type="molecule type" value="Genomic_DNA"/>
</dbReference>
<proteinExistence type="predicted"/>
<evidence type="ECO:0000313" key="4">
    <source>
        <dbReference type="Proteomes" id="UP001358586"/>
    </source>
</evidence>
<dbReference type="Proteomes" id="UP001358586">
    <property type="component" value="Chromosome 6"/>
</dbReference>
<protein>
    <recommendedName>
        <fullName evidence="2">HAT C-terminal dimerisation domain-containing protein</fullName>
    </recommendedName>
</protein>
<reference evidence="3 4" key="1">
    <citation type="submission" date="2023-03" db="EMBL/GenBank/DDBJ databases">
        <title>WGS of Gossypium arboreum.</title>
        <authorList>
            <person name="Yu D."/>
        </authorList>
    </citation>
    <scope>NUCLEOTIDE SEQUENCE [LARGE SCALE GENOMIC DNA]</scope>
    <source>
        <tissue evidence="3">Leaf</tissue>
    </source>
</reference>
<sequence>MKLKKIDSFFKKRSTETTQPPLEKSQIEVPPSSLALLNSDARPSKIPRVEDEALDFSNLERKLGLSLVAIAREVVEVHQFFKDLSDIVHIVSASSKRHDELQKAQAVEITHLVSINELATGTRMNQIGTLQCPDTQLQELNSRFNKNVVKLLTLTTALDPKEFFKSLGESGKSVMYPLVDRLNRLILTLPISTTSSERALSAMKIVKT</sequence>
<organism evidence="3 4">
    <name type="scientific">Gossypium arboreum</name>
    <name type="common">Tree cotton</name>
    <name type="synonym">Gossypium nanking</name>
    <dbReference type="NCBI Taxonomy" id="29729"/>
    <lineage>
        <taxon>Eukaryota</taxon>
        <taxon>Viridiplantae</taxon>
        <taxon>Streptophyta</taxon>
        <taxon>Embryophyta</taxon>
        <taxon>Tracheophyta</taxon>
        <taxon>Spermatophyta</taxon>
        <taxon>Magnoliopsida</taxon>
        <taxon>eudicotyledons</taxon>
        <taxon>Gunneridae</taxon>
        <taxon>Pentapetalae</taxon>
        <taxon>rosids</taxon>
        <taxon>malvids</taxon>
        <taxon>Malvales</taxon>
        <taxon>Malvaceae</taxon>
        <taxon>Malvoideae</taxon>
        <taxon>Gossypium</taxon>
    </lineage>
</organism>
<dbReference type="PANTHER" id="PTHR11697">
    <property type="entry name" value="GENERAL TRANSCRIPTION FACTOR 2-RELATED ZINC FINGER PROTEIN"/>
    <property type="match status" value="1"/>
</dbReference>
<dbReference type="PANTHER" id="PTHR11697:SF230">
    <property type="entry name" value="ZINC FINGER, MYM DOMAIN CONTAINING 1"/>
    <property type="match status" value="1"/>
</dbReference>
<dbReference type="InterPro" id="IPR008906">
    <property type="entry name" value="HATC_C_dom"/>
</dbReference>